<dbReference type="EMBL" id="BMDD01000004">
    <property type="protein sequence ID" value="GGH83161.1"/>
    <property type="molecule type" value="Genomic_DNA"/>
</dbReference>
<accession>A0ABQ2A1Z8</accession>
<dbReference type="Gene3D" id="3.40.630.30">
    <property type="match status" value="1"/>
</dbReference>
<dbReference type="RefSeq" id="WP_229714237.1">
    <property type="nucleotide sequence ID" value="NZ_BMDD01000004.1"/>
</dbReference>
<dbReference type="CDD" id="cd04301">
    <property type="entry name" value="NAT_SF"/>
    <property type="match status" value="1"/>
</dbReference>
<evidence type="ECO:0000256" key="1">
    <source>
        <dbReference type="SAM" id="MobiDB-lite"/>
    </source>
</evidence>
<organism evidence="3 4">
    <name type="scientific">Saccharibacillus endophyticus</name>
    <dbReference type="NCBI Taxonomy" id="2060666"/>
    <lineage>
        <taxon>Bacteria</taxon>
        <taxon>Bacillati</taxon>
        <taxon>Bacillota</taxon>
        <taxon>Bacilli</taxon>
        <taxon>Bacillales</taxon>
        <taxon>Paenibacillaceae</taxon>
        <taxon>Saccharibacillus</taxon>
    </lineage>
</organism>
<dbReference type="PANTHER" id="PTHR13355">
    <property type="entry name" value="GLUCOSAMINE 6-PHOSPHATE N-ACETYLTRANSFERASE"/>
    <property type="match status" value="1"/>
</dbReference>
<evidence type="ECO:0000313" key="4">
    <source>
        <dbReference type="Proteomes" id="UP000605427"/>
    </source>
</evidence>
<feature type="domain" description="N-acetyltransferase" evidence="2">
    <location>
        <begin position="28"/>
        <end position="170"/>
    </location>
</feature>
<evidence type="ECO:0000259" key="2">
    <source>
        <dbReference type="PROSITE" id="PS51186"/>
    </source>
</evidence>
<evidence type="ECO:0000313" key="3">
    <source>
        <dbReference type="EMBL" id="GGH83161.1"/>
    </source>
</evidence>
<proteinExistence type="predicted"/>
<dbReference type="InterPro" id="IPR016181">
    <property type="entry name" value="Acyl_CoA_acyltransferase"/>
</dbReference>
<dbReference type="SUPFAM" id="SSF55729">
    <property type="entry name" value="Acyl-CoA N-acyltransferases (Nat)"/>
    <property type="match status" value="1"/>
</dbReference>
<dbReference type="InterPro" id="IPR039143">
    <property type="entry name" value="GNPNAT1-like"/>
</dbReference>
<dbReference type="PROSITE" id="PS51186">
    <property type="entry name" value="GNAT"/>
    <property type="match status" value="1"/>
</dbReference>
<protein>
    <submittedName>
        <fullName evidence="3">Acetyltransferase</fullName>
    </submittedName>
</protein>
<dbReference type="InterPro" id="IPR000182">
    <property type="entry name" value="GNAT_dom"/>
</dbReference>
<dbReference type="Pfam" id="PF13673">
    <property type="entry name" value="Acetyltransf_10"/>
    <property type="match status" value="1"/>
</dbReference>
<keyword evidence="4" id="KW-1185">Reference proteome</keyword>
<sequence>MSEQEHIQCRPDMPPQSTKSKVSVTTEIEVRRIDYGSEDYQRSLRLRNEVLRRPLGRSIADDDLSGDIEALHVGAFAAERLVGTLLLKPKSEGVLQMKQVAVDESLRGMSVGRKLVEYAEQLAAQQGCTEIMLHAREVAVVFYEKLGYSREGERFEEMGIPHYVMRKQVD</sequence>
<comment type="caution">
    <text evidence="3">The sequence shown here is derived from an EMBL/GenBank/DDBJ whole genome shotgun (WGS) entry which is preliminary data.</text>
</comment>
<feature type="region of interest" description="Disordered" evidence="1">
    <location>
        <begin position="1"/>
        <end position="20"/>
    </location>
</feature>
<name>A0ABQ2A1Z8_9BACL</name>
<reference evidence="4" key="1">
    <citation type="journal article" date="2019" name="Int. J. Syst. Evol. Microbiol.">
        <title>The Global Catalogue of Microorganisms (GCM) 10K type strain sequencing project: providing services to taxonomists for standard genome sequencing and annotation.</title>
        <authorList>
            <consortium name="The Broad Institute Genomics Platform"/>
            <consortium name="The Broad Institute Genome Sequencing Center for Infectious Disease"/>
            <person name="Wu L."/>
            <person name="Ma J."/>
        </authorList>
    </citation>
    <scope>NUCLEOTIDE SEQUENCE [LARGE SCALE GENOMIC DNA]</scope>
    <source>
        <strain evidence="4">CCM 8702</strain>
    </source>
</reference>
<gene>
    <name evidence="3" type="ORF">GCM10007362_35580</name>
</gene>
<dbReference type="Proteomes" id="UP000605427">
    <property type="component" value="Unassembled WGS sequence"/>
</dbReference>